<dbReference type="RefSeq" id="WP_018302141.1">
    <property type="nucleotide sequence ID" value="NZ_KB902282.1"/>
</dbReference>
<keyword evidence="2" id="KW-0560">Oxidoreductase</keyword>
<evidence type="ECO:0000256" key="2">
    <source>
        <dbReference type="ARBA" id="ARBA00023002"/>
    </source>
</evidence>
<name>A0A0D0NHV0_9RHOB</name>
<dbReference type="SUPFAM" id="SSF51735">
    <property type="entry name" value="NAD(P)-binding Rossmann-fold domains"/>
    <property type="match status" value="1"/>
</dbReference>
<feature type="domain" description="Gfo/Idh/MocA-like oxidoreductase N-terminal" evidence="3">
    <location>
        <begin position="5"/>
        <end position="120"/>
    </location>
</feature>
<dbReference type="Pfam" id="PF22725">
    <property type="entry name" value="GFO_IDH_MocA_C3"/>
    <property type="match status" value="1"/>
</dbReference>
<evidence type="ECO:0000313" key="5">
    <source>
        <dbReference type="EMBL" id="KIQ67925.1"/>
    </source>
</evidence>
<dbReference type="AlphaFoldDB" id="A0A0D0NHV0"/>
<gene>
    <name evidence="5" type="ORF">Wenmar_03378</name>
</gene>
<evidence type="ECO:0000313" key="6">
    <source>
        <dbReference type="Proteomes" id="UP000035100"/>
    </source>
</evidence>
<reference evidence="5 6" key="1">
    <citation type="submission" date="2013-01" db="EMBL/GenBank/DDBJ databases">
        <authorList>
            <person name="Fiebig A."/>
            <person name="Goeker M."/>
            <person name="Klenk H.-P.P."/>
        </authorList>
    </citation>
    <scope>NUCLEOTIDE SEQUENCE [LARGE SCALE GENOMIC DNA]</scope>
    <source>
        <strain evidence="5 6">DSM 24838</strain>
    </source>
</reference>
<protein>
    <submittedName>
        <fullName evidence="5">Putative dehydrogenase</fullName>
    </submittedName>
</protein>
<dbReference type="PANTHER" id="PTHR22604">
    <property type="entry name" value="OXIDOREDUCTASES"/>
    <property type="match status" value="1"/>
</dbReference>
<feature type="domain" description="GFO/IDH/MocA-like oxidoreductase" evidence="4">
    <location>
        <begin position="134"/>
        <end position="247"/>
    </location>
</feature>
<organism evidence="5 6">
    <name type="scientific">Wenxinia marina DSM 24838</name>
    <dbReference type="NCBI Taxonomy" id="1123501"/>
    <lineage>
        <taxon>Bacteria</taxon>
        <taxon>Pseudomonadati</taxon>
        <taxon>Pseudomonadota</taxon>
        <taxon>Alphaproteobacteria</taxon>
        <taxon>Rhodobacterales</taxon>
        <taxon>Roseobacteraceae</taxon>
        <taxon>Wenxinia</taxon>
    </lineage>
</organism>
<dbReference type="PATRIC" id="fig|1123501.6.peg.3505"/>
<dbReference type="OrthoDB" id="9815825at2"/>
<dbReference type="PANTHER" id="PTHR22604:SF105">
    <property type="entry name" value="TRANS-1,2-DIHYDROBENZENE-1,2-DIOL DEHYDROGENASE"/>
    <property type="match status" value="1"/>
</dbReference>
<dbReference type="SUPFAM" id="SSF55347">
    <property type="entry name" value="Glyceraldehyde-3-phosphate dehydrogenase-like, C-terminal domain"/>
    <property type="match status" value="1"/>
</dbReference>
<dbReference type="InterPro" id="IPR036291">
    <property type="entry name" value="NAD(P)-bd_dom_sf"/>
</dbReference>
<dbReference type="InterPro" id="IPR000683">
    <property type="entry name" value="Gfo/Idh/MocA-like_OxRdtase_N"/>
</dbReference>
<evidence type="ECO:0000256" key="1">
    <source>
        <dbReference type="ARBA" id="ARBA00010928"/>
    </source>
</evidence>
<sequence>MTDPIRWGILGAANFALTHMAPAIHAARDAHLLALATSDRAKAAPFAALAPGLRVHDGYDALLADPDIEAVYVPLPNTLHVEWALKALDAGKHVLVEKPVAMRAADIDAVIARRDETGLLAAEAFMIVHHPQWVKAREMLADGAIGELAHVDVRFSYNNPDPGNIRNRADVGGGAMSDIGVYALGGVRFATGEEPETIRFADVDIEGGVDVFAHFAADFPSFSYDGLVSTRLGLRQEVVFHGRTGVLTLPVPFNANVFGEARLVLERPGMEVTTWRFPGVNHYVLQVEAFGRSVRDGVPFACPLEFSRGTQAAMDAVLSKAREGTGR</sequence>
<dbReference type="EMBL" id="AONG01000018">
    <property type="protein sequence ID" value="KIQ67925.1"/>
    <property type="molecule type" value="Genomic_DNA"/>
</dbReference>
<keyword evidence="6" id="KW-1185">Reference proteome</keyword>
<dbReference type="eggNOG" id="COG0673">
    <property type="taxonomic scope" value="Bacteria"/>
</dbReference>
<evidence type="ECO:0000259" key="4">
    <source>
        <dbReference type="Pfam" id="PF22725"/>
    </source>
</evidence>
<dbReference type="InterPro" id="IPR055170">
    <property type="entry name" value="GFO_IDH_MocA-like_dom"/>
</dbReference>
<dbReference type="Proteomes" id="UP000035100">
    <property type="component" value="Unassembled WGS sequence"/>
</dbReference>
<comment type="caution">
    <text evidence="5">The sequence shown here is derived from an EMBL/GenBank/DDBJ whole genome shotgun (WGS) entry which is preliminary data.</text>
</comment>
<dbReference type="Gene3D" id="3.40.50.720">
    <property type="entry name" value="NAD(P)-binding Rossmann-like Domain"/>
    <property type="match status" value="1"/>
</dbReference>
<dbReference type="Pfam" id="PF01408">
    <property type="entry name" value="GFO_IDH_MocA"/>
    <property type="match status" value="1"/>
</dbReference>
<dbReference type="Gene3D" id="3.30.360.10">
    <property type="entry name" value="Dihydrodipicolinate Reductase, domain 2"/>
    <property type="match status" value="1"/>
</dbReference>
<proteinExistence type="inferred from homology"/>
<dbReference type="STRING" id="1123501.Wenmar_03378"/>
<comment type="similarity">
    <text evidence="1">Belongs to the Gfo/Idh/MocA family.</text>
</comment>
<dbReference type="GO" id="GO:0000166">
    <property type="term" value="F:nucleotide binding"/>
    <property type="evidence" value="ECO:0007669"/>
    <property type="project" value="InterPro"/>
</dbReference>
<evidence type="ECO:0000259" key="3">
    <source>
        <dbReference type="Pfam" id="PF01408"/>
    </source>
</evidence>
<dbReference type="GO" id="GO:0016491">
    <property type="term" value="F:oxidoreductase activity"/>
    <property type="evidence" value="ECO:0007669"/>
    <property type="project" value="UniProtKB-KW"/>
</dbReference>
<dbReference type="InterPro" id="IPR050984">
    <property type="entry name" value="Gfo/Idh/MocA_domain"/>
</dbReference>
<accession>A0A0D0NHV0</accession>